<dbReference type="CDD" id="cd01385">
    <property type="entry name" value="MYSc_Myo9"/>
    <property type="match status" value="1"/>
</dbReference>
<evidence type="ECO:0000259" key="17">
    <source>
        <dbReference type="PROSITE" id="PS50081"/>
    </source>
</evidence>
<dbReference type="PROSITE" id="PS50081">
    <property type="entry name" value="ZF_DAG_PE_2"/>
    <property type="match status" value="1"/>
</dbReference>
<feature type="compositionally biased region" description="Basic and acidic residues" evidence="16">
    <location>
        <begin position="1214"/>
        <end position="1228"/>
    </location>
</feature>
<keyword evidence="8" id="KW-0863">Zinc-finger</keyword>
<dbReference type="PROSITE" id="PS50200">
    <property type="entry name" value="RA"/>
    <property type="match status" value="1"/>
</dbReference>
<accession>A0ABD0XR93</accession>
<feature type="compositionally biased region" description="Basic and acidic residues" evidence="16">
    <location>
        <begin position="1454"/>
        <end position="1465"/>
    </location>
</feature>
<keyword evidence="6" id="KW-0677">Repeat</keyword>
<dbReference type="Gene3D" id="1.20.5.190">
    <property type="match status" value="2"/>
</dbReference>
<dbReference type="SMART" id="SM00314">
    <property type="entry name" value="RA"/>
    <property type="match status" value="1"/>
</dbReference>
<dbReference type="InterPro" id="IPR000048">
    <property type="entry name" value="IQ_motif_EF-hand-BS"/>
</dbReference>
<feature type="region of interest" description="Disordered" evidence="16">
    <location>
        <begin position="2296"/>
        <end position="2329"/>
    </location>
</feature>
<evidence type="ECO:0000259" key="19">
    <source>
        <dbReference type="PROSITE" id="PS50238"/>
    </source>
</evidence>
<dbReference type="SMART" id="SM00015">
    <property type="entry name" value="IQ"/>
    <property type="match status" value="3"/>
</dbReference>
<reference evidence="21 22" key="1">
    <citation type="submission" date="2024-06" db="EMBL/GenBank/DDBJ databases">
        <authorList>
            <person name="Pan Q."/>
            <person name="Wen M."/>
            <person name="Jouanno E."/>
            <person name="Zahm M."/>
            <person name="Klopp C."/>
            <person name="Cabau C."/>
            <person name="Louis A."/>
            <person name="Berthelot C."/>
            <person name="Parey E."/>
            <person name="Roest Crollius H."/>
            <person name="Montfort J."/>
            <person name="Robinson-Rechavi M."/>
            <person name="Bouchez O."/>
            <person name="Lampietro C."/>
            <person name="Lopez Roques C."/>
            <person name="Donnadieu C."/>
            <person name="Postlethwait J."/>
            <person name="Bobe J."/>
            <person name="Verreycken H."/>
            <person name="Guiguen Y."/>
        </authorList>
    </citation>
    <scope>NUCLEOTIDE SEQUENCE [LARGE SCALE GENOMIC DNA]</scope>
    <source>
        <strain evidence="21">Up_M1</strain>
        <tissue evidence="21">Testis</tissue>
    </source>
</reference>
<feature type="compositionally biased region" description="Basic and acidic residues" evidence="16">
    <location>
        <begin position="1431"/>
        <end position="1447"/>
    </location>
</feature>
<feature type="region of interest" description="Disordered" evidence="16">
    <location>
        <begin position="1794"/>
        <end position="1816"/>
    </location>
</feature>
<evidence type="ECO:0000313" key="22">
    <source>
        <dbReference type="Proteomes" id="UP001557470"/>
    </source>
</evidence>
<dbReference type="PROSITE" id="PS50238">
    <property type="entry name" value="RHOGAP"/>
    <property type="match status" value="1"/>
</dbReference>
<dbReference type="GO" id="GO:0005096">
    <property type="term" value="F:GTPase activator activity"/>
    <property type="evidence" value="ECO:0007669"/>
    <property type="project" value="UniProtKB-KW"/>
</dbReference>
<evidence type="ECO:0000256" key="15">
    <source>
        <dbReference type="PROSITE-ProRule" id="PRU00782"/>
    </source>
</evidence>
<dbReference type="GO" id="GO:0003774">
    <property type="term" value="F:cytoskeletal motor activity"/>
    <property type="evidence" value="ECO:0007669"/>
    <property type="project" value="UniProtKB-UniRule"/>
</dbReference>
<feature type="compositionally biased region" description="Low complexity" evidence="16">
    <location>
        <begin position="1643"/>
        <end position="1654"/>
    </location>
</feature>
<dbReference type="InterPro" id="IPR001609">
    <property type="entry name" value="Myosin_head_motor_dom-like"/>
</dbReference>
<evidence type="ECO:0000256" key="5">
    <source>
        <dbReference type="ARBA" id="ARBA00022723"/>
    </source>
</evidence>
<keyword evidence="11" id="KW-0175">Coiled coil</keyword>
<keyword evidence="22" id="KW-1185">Reference proteome</keyword>
<feature type="domain" description="Phorbol-ester/DAG-type" evidence="17">
    <location>
        <begin position="1820"/>
        <end position="1869"/>
    </location>
</feature>
<dbReference type="InterPro" id="IPR029071">
    <property type="entry name" value="Ubiquitin-like_domsf"/>
</dbReference>
<feature type="domain" description="Myosin motor" evidence="20">
    <location>
        <begin position="146"/>
        <end position="981"/>
    </location>
</feature>
<feature type="compositionally biased region" description="Basic and acidic residues" evidence="16">
    <location>
        <begin position="1235"/>
        <end position="1252"/>
    </location>
</feature>
<feature type="region of interest" description="Disordered" evidence="16">
    <location>
        <begin position="1640"/>
        <end position="1669"/>
    </location>
</feature>
<dbReference type="InterPro" id="IPR000198">
    <property type="entry name" value="RhoGAP_dom"/>
</dbReference>
<dbReference type="SUPFAM" id="SSF52540">
    <property type="entry name" value="P-loop containing nucleoside triphosphate hydrolases"/>
    <property type="match status" value="1"/>
</dbReference>
<dbReference type="SUPFAM" id="SSF48350">
    <property type="entry name" value="GTPase activation domain, GAP"/>
    <property type="match status" value="1"/>
</dbReference>
<dbReference type="Gene3D" id="1.10.555.10">
    <property type="entry name" value="Rho GTPase activation protein"/>
    <property type="match status" value="1"/>
</dbReference>
<keyword evidence="10 15" id="KW-0067">ATP-binding</keyword>
<dbReference type="GO" id="GO:0008270">
    <property type="term" value="F:zinc ion binding"/>
    <property type="evidence" value="ECO:0007669"/>
    <property type="project" value="UniProtKB-KW"/>
</dbReference>
<dbReference type="FunFam" id="1.20.120.720:FF:000003">
    <property type="entry name" value="Putative unconventional myosin-IXa"/>
    <property type="match status" value="1"/>
</dbReference>
<dbReference type="InterPro" id="IPR046987">
    <property type="entry name" value="Myo9"/>
</dbReference>
<dbReference type="SMART" id="SM00242">
    <property type="entry name" value="MYSc"/>
    <property type="match status" value="1"/>
</dbReference>
<dbReference type="GO" id="GO:0003779">
    <property type="term" value="F:actin binding"/>
    <property type="evidence" value="ECO:0007669"/>
    <property type="project" value="UniProtKB-KW"/>
</dbReference>
<name>A0ABD0XR93_UMBPY</name>
<evidence type="ECO:0000256" key="12">
    <source>
        <dbReference type="ARBA" id="ARBA00023123"/>
    </source>
</evidence>
<dbReference type="Gene3D" id="1.20.58.530">
    <property type="match status" value="1"/>
</dbReference>
<evidence type="ECO:0000256" key="11">
    <source>
        <dbReference type="ARBA" id="ARBA00023054"/>
    </source>
</evidence>
<evidence type="ECO:0000259" key="18">
    <source>
        <dbReference type="PROSITE" id="PS50200"/>
    </source>
</evidence>
<dbReference type="Gene3D" id="3.40.850.10">
    <property type="entry name" value="Kinesin motor domain"/>
    <property type="match status" value="2"/>
</dbReference>
<protein>
    <recommendedName>
        <fullName evidence="23">Unconventional myosin-IXb</fullName>
    </recommendedName>
</protein>
<dbReference type="Gene3D" id="1.10.10.820">
    <property type="match status" value="1"/>
</dbReference>
<keyword evidence="13 15" id="KW-0505">Motor protein</keyword>
<dbReference type="FunFam" id="1.20.58.530:FF:000005">
    <property type="entry name" value="unconventional myosin-IXa isoform X1"/>
    <property type="match status" value="1"/>
</dbReference>
<feature type="compositionally biased region" description="Basic residues" evidence="16">
    <location>
        <begin position="1802"/>
        <end position="1812"/>
    </location>
</feature>
<dbReference type="Pfam" id="PF00620">
    <property type="entry name" value="RhoGAP"/>
    <property type="match status" value="1"/>
</dbReference>
<comment type="similarity">
    <text evidence="2 15">Belongs to the TRAFAC class myosin-kinesin ATPase superfamily. Myosin family.</text>
</comment>
<dbReference type="InterPro" id="IPR046349">
    <property type="entry name" value="C1-like_sf"/>
</dbReference>
<dbReference type="PRINTS" id="PR00193">
    <property type="entry name" value="MYOSINHEAVY"/>
</dbReference>
<evidence type="ECO:0000256" key="8">
    <source>
        <dbReference type="ARBA" id="ARBA00022771"/>
    </source>
</evidence>
<feature type="compositionally biased region" description="Polar residues" evidence="16">
    <location>
        <begin position="2175"/>
        <end position="2191"/>
    </location>
</feature>
<evidence type="ECO:0000256" key="2">
    <source>
        <dbReference type="ARBA" id="ARBA00008314"/>
    </source>
</evidence>
<dbReference type="PROSITE" id="PS50096">
    <property type="entry name" value="IQ"/>
    <property type="match status" value="2"/>
</dbReference>
<dbReference type="GO" id="GO:0016459">
    <property type="term" value="C:myosin complex"/>
    <property type="evidence" value="ECO:0007669"/>
    <property type="project" value="UniProtKB-KW"/>
</dbReference>
<evidence type="ECO:0000256" key="16">
    <source>
        <dbReference type="SAM" id="MobiDB-lite"/>
    </source>
</evidence>
<evidence type="ECO:0000256" key="1">
    <source>
        <dbReference type="ARBA" id="ARBA00004496"/>
    </source>
</evidence>
<feature type="region of interest" description="Actin-binding" evidence="15">
    <location>
        <begin position="862"/>
        <end position="884"/>
    </location>
</feature>
<proteinExistence type="inferred from homology"/>
<feature type="compositionally biased region" description="Basic and acidic residues" evidence="16">
    <location>
        <begin position="1505"/>
        <end position="1517"/>
    </location>
</feature>
<dbReference type="Proteomes" id="UP001557470">
    <property type="component" value="Unassembled WGS sequence"/>
</dbReference>
<dbReference type="InterPro" id="IPR036023">
    <property type="entry name" value="MYSc_Myo9"/>
</dbReference>
<dbReference type="PANTHER" id="PTHR46184:SF2">
    <property type="entry name" value="UNCONVENTIONAL MYOSIN-IXB"/>
    <property type="match status" value="1"/>
</dbReference>
<sequence>MSVKDGEGRAASQDGRAYDLFVYPRLSADCSPCCTLKVRKEATASSVIQDATAALGLDPQRLYVLAEVKECGGEEWVLESGDLPVQRILLWPRKAQEQHPHSEGFYFLLQERNRDGTIRYVHLPAVSREQEVQKLAARGFLPPRQDDFDDLCNLPDLNEDSILNNLRNRFRKNKIYTYAGSILIAINPFKFLPIYNPKYVKMYENHQLGKLEPHIFAIADVAYYAMLRKRVNQCIVISGESGSGKTQSTNFLIHCLTALSQKGYASGVERTILGAGPVLEAFGNAKTAHNNNSSRFGKFIQVNYLESGVVRGAIVEKYLLEKSRLVSREKNERNYHVFYYLLVGASAEERKEFKLLQPEDYLYLKQQNFIIEDEDDLRHDFERLQQAMEMVGFLPSTKKQIFSVLSAILYLGNVTYRQRSTGRDEGLDVGPPEVLATLSDLLKVKEELLVEALTKRKTVTVNDKLILPYSHSEAITARDSMAKSLYSALFDWIVLRINHALLNKKDMEESVPCLSIGVLDIFGFEDFETNSFEQFCINYANEQLQYYFNQHIFKLEQEEYQAEGITWHNIDYTDNVGCIQLISKKPTGLLYLLDEESNFPHATDKTLLAKFKQQHQDNKYFVSTPVMEPAFVIQHFAGKVKYQIKDFREKNTDHMRPDIVALLRSSDRAYVRQLIGMDPVAMFRWGILRATIRGMAAFNEAGRHWAAKTTGVQRPSSRTPLGELQRSNTPVEKMYRRASLLDFYFDYSEERPLEAFEDIFASYENKNDMHAQIISSIKDLQLDVEDPRKLLQSWGRLRFPRHFLQKNKNAKQKQIIPKSLLDSCSLKYIVGRTLHHRVSKSLLQLNKKKKTPSISAQFQTSLTKLLETLGRAEPFFIRCIRSNSEKKEMCLNETLVLQQLRYTGMLETVRIRRSGYGAKYSFQEFIEQFRVLLPKNTTACKPEDISALFQRMELDHTTYQIGKTKVYLKELERQQLQDTLHKDVMHKIIFLQRWIRTRLERTFFLQMRQAAILIQRAWRRYKDDRQCQAAIVIQAAWRGSRERTAFLRRQTSIKKIQALARGHSARKRCHSIREEKRKEEEARRRAEEEEARRRAEEEEARRRAEEEEARRRAEEEEARRRGEEEARGGPRKRGGRGGPRGRGRLEGGLREEEARRRAEEEVRRKQEEVAARLAREEEATRLARGEEAARLEMEAAEEVFRKRKEAKRTAAVRKPREEEEEASLRREGSLQQAAERTKEGHSEDNDQVKGEQVEAVADAAPSRPEDVPEEESGPQLEVQKAEEAHLYEPVEDSHTEEPALLSPGTAAPSTERVRAPPLHKGSRSLEKREQRRQRGLEHSQRESKRVASTAGPKVVGQEAASPKVVGQEAASPKVVGQEAASPKVVGQEAASPKVVGQEAASPKVVGQEAASPKVVGQEAASPKVVGQEAVSRSESKPKERADSKELDQYTFVAWKKEDKPRKETKNNSTTQSPVRPSTLAVNLPEPMADRNGHEALGPGNLSRYSDQDAMKEKAEKWKGRKSGGLQPESSRLLEAQQKDPGKKHLQGHGGVSPLDVLSCRPDGAAASHQETQSPTEEWSKGSMKRRSQDTSGHLDAFQIPPSTPEKSSGFLRNLLKKRTHKEPQTPDEGELTISQVLDRGEAPPTSQTSYSSQPHQEPAAGGRALGRNPTIKISRATRVSEQWNASLDREITNANELRHLDEFLGNQVNDFRSRGKQLSATENIFISATLMFRENIKAMYSLPKPHIGYKSLMRGYQKKVISLAGDKQKGEVQLVVNLFQSVLDGFIRGEIKKEEAEPSKPAKSRKKRRKKDKSMESPLDHVFSTYQVNIMQSCDQCTSYIWGMEKAYMCSYCKMVCHKKCLNKIVTDCSAFCVKKNEEESGGLHFGVRVCNLTSDKNPVPVVLEMMLEYVEMNGLYTEGIYRKSGSANRMKELHLLMETDPHSVSLEDYPIHTVTGLVKQWLRELPDPLMTFNHYNDFLRAVELPEKQEQLHAIYKVLEQLPTACFNTLERLIFHLVRVSKEESHNRMSPNSLAIVFAPCILRCPDSADPLLSMKDVAKTTTCVEMLINEQIRRYNEKMEEIVQLEFAETLAVNQLKLKRQNTLHWHLPLRFSAPYKGVVVHEKGSSDLTVVPEDDAQLDSDTEAEKNLLDRIMSIKQEKEELACRLPELEQPGSDQENLDSEASVSSESLLDEHCLNSDPEGRGSLLLSKARLGQPPKPSALAQRPTAPGERSSLTNLVSSVSSASSSTSRLQQHRRRPIIPATVKLPSGVTPHGSAVALDTLASHGFSLVKRRETPARRKDSTQSLYISPDKDLFPSASSTSQSLQATTLRRFSDADIPYVDEA</sequence>
<evidence type="ECO:0000256" key="4">
    <source>
        <dbReference type="ARBA" id="ARBA00022490"/>
    </source>
</evidence>
<comment type="caution">
    <text evidence="21">The sequence shown here is derived from an EMBL/GenBank/DDBJ whole genome shotgun (WGS) entry which is preliminary data.</text>
</comment>
<feature type="compositionally biased region" description="Basic residues" evidence="16">
    <location>
        <begin position="1129"/>
        <end position="1142"/>
    </location>
</feature>
<gene>
    <name evidence="21" type="ORF">UPYG_G00038620</name>
</gene>
<dbReference type="Pfam" id="PF00130">
    <property type="entry name" value="C1_1"/>
    <property type="match status" value="1"/>
</dbReference>
<dbReference type="PANTHER" id="PTHR46184">
    <property type="entry name" value="UNCONVENTIONAL MYOSIN-IXB-LIKE PROTEIN"/>
    <property type="match status" value="1"/>
</dbReference>
<dbReference type="Pfam" id="PF00612">
    <property type="entry name" value="IQ"/>
    <property type="match status" value="3"/>
</dbReference>
<dbReference type="Gene3D" id="1.20.120.720">
    <property type="entry name" value="Myosin VI head, motor domain, U50 subdomain"/>
    <property type="match status" value="1"/>
</dbReference>
<dbReference type="GO" id="GO:0005524">
    <property type="term" value="F:ATP binding"/>
    <property type="evidence" value="ECO:0007669"/>
    <property type="project" value="UniProtKB-UniRule"/>
</dbReference>
<dbReference type="EMBL" id="JAGEUA010000001">
    <property type="protein sequence ID" value="KAL1023279.1"/>
    <property type="molecule type" value="Genomic_DNA"/>
</dbReference>
<feature type="compositionally biased region" description="Basic and acidic residues" evidence="16">
    <location>
        <begin position="1071"/>
        <end position="1128"/>
    </location>
</feature>
<feature type="compositionally biased region" description="Basic and acidic residues" evidence="16">
    <location>
        <begin position="2296"/>
        <end position="2305"/>
    </location>
</feature>
<feature type="compositionally biased region" description="Basic residues" evidence="16">
    <location>
        <begin position="1201"/>
        <end position="1213"/>
    </location>
</feature>
<feature type="domain" description="Ras-associating" evidence="18">
    <location>
        <begin position="16"/>
        <end position="114"/>
    </location>
</feature>
<dbReference type="InterPro" id="IPR000159">
    <property type="entry name" value="RA_dom"/>
</dbReference>
<evidence type="ECO:0000256" key="13">
    <source>
        <dbReference type="ARBA" id="ARBA00023175"/>
    </source>
</evidence>
<evidence type="ECO:0000259" key="20">
    <source>
        <dbReference type="PROSITE" id="PS51456"/>
    </source>
</evidence>
<dbReference type="CDD" id="cd20884">
    <property type="entry name" value="C1_Myosin-IXb"/>
    <property type="match status" value="1"/>
</dbReference>
<evidence type="ECO:0000313" key="21">
    <source>
        <dbReference type="EMBL" id="KAL1023279.1"/>
    </source>
</evidence>
<keyword evidence="9" id="KW-0862">Zinc</keyword>
<dbReference type="Pfam" id="PF00788">
    <property type="entry name" value="RA"/>
    <property type="match status" value="1"/>
</dbReference>
<evidence type="ECO:0000256" key="6">
    <source>
        <dbReference type="ARBA" id="ARBA00022737"/>
    </source>
</evidence>
<dbReference type="InterPro" id="IPR008936">
    <property type="entry name" value="Rho_GTPase_activation_prot"/>
</dbReference>
<dbReference type="InterPro" id="IPR002219">
    <property type="entry name" value="PKC_DAG/PE"/>
</dbReference>
<dbReference type="PROSITE" id="PS51456">
    <property type="entry name" value="MYOSIN_MOTOR"/>
    <property type="match status" value="1"/>
</dbReference>
<dbReference type="FunFam" id="3.40.850.10:FF:000013">
    <property type="entry name" value="unconventional myosin-IXa isoform X1"/>
    <property type="match status" value="1"/>
</dbReference>
<dbReference type="GO" id="GO:0005737">
    <property type="term" value="C:cytoplasm"/>
    <property type="evidence" value="ECO:0007669"/>
    <property type="project" value="UniProtKB-SubCell"/>
</dbReference>
<keyword evidence="3" id="KW-0343">GTPase activation</keyword>
<feature type="region of interest" description="Disordered" evidence="16">
    <location>
        <begin position="1057"/>
        <end position="1609"/>
    </location>
</feature>
<feature type="compositionally biased region" description="Basic and acidic residues" evidence="16">
    <location>
        <begin position="2193"/>
        <end position="2204"/>
    </location>
</feature>
<evidence type="ECO:0000256" key="9">
    <source>
        <dbReference type="ARBA" id="ARBA00022833"/>
    </source>
</evidence>
<feature type="domain" description="Rho-GAP" evidence="19">
    <location>
        <begin position="1891"/>
        <end position="2076"/>
    </location>
</feature>
<dbReference type="SMART" id="SM00324">
    <property type="entry name" value="RhoGAP"/>
    <property type="match status" value="1"/>
</dbReference>
<dbReference type="PROSITE" id="PS00479">
    <property type="entry name" value="ZF_DAG_PE_1"/>
    <property type="match status" value="1"/>
</dbReference>
<feature type="compositionally biased region" description="Polar residues" evidence="16">
    <location>
        <begin position="1466"/>
        <end position="1475"/>
    </location>
</feature>
<evidence type="ECO:0000256" key="14">
    <source>
        <dbReference type="ARBA" id="ARBA00023203"/>
    </source>
</evidence>
<feature type="compositionally biased region" description="Low complexity" evidence="16">
    <location>
        <begin position="2235"/>
        <end position="2252"/>
    </location>
</feature>
<dbReference type="SUPFAM" id="SSF57889">
    <property type="entry name" value="Cysteine-rich domain"/>
    <property type="match status" value="1"/>
</dbReference>
<dbReference type="SUPFAM" id="SSF54236">
    <property type="entry name" value="Ubiquitin-like"/>
    <property type="match status" value="1"/>
</dbReference>
<evidence type="ECO:0000256" key="3">
    <source>
        <dbReference type="ARBA" id="ARBA00022468"/>
    </source>
</evidence>
<feature type="region of interest" description="Disordered" evidence="16">
    <location>
        <begin position="2171"/>
        <end position="2260"/>
    </location>
</feature>
<dbReference type="SMART" id="SM00109">
    <property type="entry name" value="C1"/>
    <property type="match status" value="1"/>
</dbReference>
<keyword evidence="14 15" id="KW-0009">Actin-binding</keyword>
<evidence type="ECO:0000256" key="7">
    <source>
        <dbReference type="ARBA" id="ARBA00022741"/>
    </source>
</evidence>
<keyword evidence="12 15" id="KW-0518">Myosin</keyword>
<feature type="compositionally biased region" description="Basic and acidic residues" evidence="16">
    <location>
        <begin position="1279"/>
        <end position="1297"/>
    </location>
</feature>
<organism evidence="21 22">
    <name type="scientific">Umbra pygmaea</name>
    <name type="common">Eastern mudminnow</name>
    <dbReference type="NCBI Taxonomy" id="75934"/>
    <lineage>
        <taxon>Eukaryota</taxon>
        <taxon>Metazoa</taxon>
        <taxon>Chordata</taxon>
        <taxon>Craniata</taxon>
        <taxon>Vertebrata</taxon>
        <taxon>Euteleostomi</taxon>
        <taxon>Actinopterygii</taxon>
        <taxon>Neopterygii</taxon>
        <taxon>Teleostei</taxon>
        <taxon>Protacanthopterygii</taxon>
        <taxon>Esociformes</taxon>
        <taxon>Umbridae</taxon>
        <taxon>Umbra</taxon>
    </lineage>
</organism>
<dbReference type="FunFam" id="3.40.850.10:FF:000008">
    <property type="entry name" value="Putative unconventional myosin-IXa"/>
    <property type="match status" value="1"/>
</dbReference>
<keyword evidence="7 15" id="KW-0547">Nucleotide-binding</keyword>
<dbReference type="FunFam" id="1.10.10.820:FF:000001">
    <property type="entry name" value="Myosin heavy chain"/>
    <property type="match status" value="1"/>
</dbReference>
<keyword evidence="4" id="KW-0963">Cytoplasm</keyword>
<dbReference type="Pfam" id="PF00063">
    <property type="entry name" value="Myosin_head"/>
    <property type="match status" value="2"/>
</dbReference>
<keyword evidence="5" id="KW-0479">Metal-binding</keyword>
<dbReference type="InterPro" id="IPR027417">
    <property type="entry name" value="P-loop_NTPase"/>
</dbReference>
<feature type="binding site" evidence="15">
    <location>
        <begin position="239"/>
        <end position="246"/>
    </location>
    <ligand>
        <name>ATP</name>
        <dbReference type="ChEBI" id="CHEBI:30616"/>
    </ligand>
</feature>
<comment type="subcellular location">
    <subcellularLocation>
        <location evidence="1">Cytoplasm</location>
    </subcellularLocation>
</comment>
<evidence type="ECO:0008006" key="23">
    <source>
        <dbReference type="Google" id="ProtNLM"/>
    </source>
</evidence>
<feature type="compositionally biased region" description="Low complexity" evidence="16">
    <location>
        <begin position="2320"/>
        <end position="2329"/>
    </location>
</feature>
<dbReference type="Gene3D" id="3.30.60.20">
    <property type="match status" value="1"/>
</dbReference>
<evidence type="ECO:0000256" key="10">
    <source>
        <dbReference type="ARBA" id="ARBA00022840"/>
    </source>
</evidence>
<feature type="compositionally biased region" description="Basic and acidic residues" evidence="16">
    <location>
        <begin position="1323"/>
        <end position="1345"/>
    </location>
</feature>
<feature type="compositionally biased region" description="Basic and acidic residues" evidence="16">
    <location>
        <begin position="1143"/>
        <end position="1193"/>
    </location>
</feature>
<dbReference type="InterPro" id="IPR036961">
    <property type="entry name" value="Kinesin_motor_dom_sf"/>
</dbReference>
<dbReference type="Gene3D" id="6.20.240.20">
    <property type="match status" value="1"/>
</dbReference>